<evidence type="ECO:0000313" key="2">
    <source>
        <dbReference type="EMBL" id="ACM18551.1"/>
    </source>
</evidence>
<dbReference type="SUPFAM" id="SSF52540">
    <property type="entry name" value="P-loop containing nucleoside triphosphate hydrolases"/>
    <property type="match status" value="1"/>
</dbReference>
<evidence type="ECO:0000313" key="3">
    <source>
        <dbReference type="Proteomes" id="UP000007721"/>
    </source>
</evidence>
<proteinExistence type="predicted"/>
<dbReference type="InterPro" id="IPR003593">
    <property type="entry name" value="AAA+_ATPase"/>
</dbReference>
<protein>
    <submittedName>
        <fullName evidence="2">ATPase, AAA_5 family</fullName>
    </submittedName>
</protein>
<dbReference type="Gene3D" id="3.40.50.300">
    <property type="entry name" value="P-loop containing nucleotide triphosphate hydrolases"/>
    <property type="match status" value="1"/>
</dbReference>
<dbReference type="PANTHER" id="PTHR42759">
    <property type="entry name" value="MOXR FAMILY PROTEIN"/>
    <property type="match status" value="1"/>
</dbReference>
<organism evidence="2 3">
    <name type="scientific">Geotalea daltonii (strain DSM 22248 / JCM 15807 / FRC-32)</name>
    <name type="common">Geobacter daltonii</name>
    <dbReference type="NCBI Taxonomy" id="316067"/>
    <lineage>
        <taxon>Bacteria</taxon>
        <taxon>Pseudomonadati</taxon>
        <taxon>Thermodesulfobacteriota</taxon>
        <taxon>Desulfuromonadia</taxon>
        <taxon>Geobacterales</taxon>
        <taxon>Geobacteraceae</taxon>
        <taxon>Geotalea</taxon>
    </lineage>
</organism>
<dbReference type="GO" id="GO:0005524">
    <property type="term" value="F:ATP binding"/>
    <property type="evidence" value="ECO:0007669"/>
    <property type="project" value="InterPro"/>
</dbReference>
<dbReference type="CDD" id="cd00009">
    <property type="entry name" value="AAA"/>
    <property type="match status" value="1"/>
</dbReference>
<dbReference type="KEGG" id="geo:Geob_0178"/>
<dbReference type="Pfam" id="PF07728">
    <property type="entry name" value="AAA_5"/>
    <property type="match status" value="1"/>
</dbReference>
<dbReference type="InterPro" id="IPR027417">
    <property type="entry name" value="P-loop_NTPase"/>
</dbReference>
<keyword evidence="3" id="KW-1185">Reference proteome</keyword>
<dbReference type="SMART" id="SM00382">
    <property type="entry name" value="AAA"/>
    <property type="match status" value="1"/>
</dbReference>
<dbReference type="GO" id="GO:0016887">
    <property type="term" value="F:ATP hydrolysis activity"/>
    <property type="evidence" value="ECO:0007669"/>
    <property type="project" value="InterPro"/>
</dbReference>
<dbReference type="EMBL" id="CP001390">
    <property type="protein sequence ID" value="ACM18551.1"/>
    <property type="molecule type" value="Genomic_DNA"/>
</dbReference>
<reference evidence="2 3" key="1">
    <citation type="submission" date="2009-01" db="EMBL/GenBank/DDBJ databases">
        <title>Complete sequence of Geobacter sp. FRC-32.</title>
        <authorList>
            <consortium name="US DOE Joint Genome Institute"/>
            <person name="Lucas S."/>
            <person name="Copeland A."/>
            <person name="Lapidus A."/>
            <person name="Glavina del Rio T."/>
            <person name="Dalin E."/>
            <person name="Tice H."/>
            <person name="Bruce D."/>
            <person name="Goodwin L."/>
            <person name="Pitluck S."/>
            <person name="Saunders E."/>
            <person name="Brettin T."/>
            <person name="Detter J.C."/>
            <person name="Han C."/>
            <person name="Larimer F."/>
            <person name="Land M."/>
            <person name="Hauser L."/>
            <person name="Kyrpides N."/>
            <person name="Ovchinnikova G."/>
            <person name="Kostka J."/>
            <person name="Richardson P."/>
        </authorList>
    </citation>
    <scope>NUCLEOTIDE SEQUENCE [LARGE SCALE GENOMIC DNA]</scope>
    <source>
        <strain evidence="3">DSM 22248 / JCM 15807 / FRC-32</strain>
    </source>
</reference>
<evidence type="ECO:0000259" key="1">
    <source>
        <dbReference type="SMART" id="SM00382"/>
    </source>
</evidence>
<dbReference type="InterPro" id="IPR050764">
    <property type="entry name" value="CbbQ/NirQ/NorQ/GpvN"/>
</dbReference>
<gene>
    <name evidence="2" type="ordered locus">Geob_0178</name>
</gene>
<dbReference type="HOGENOM" id="CLU_051820_2_1_7"/>
<dbReference type="eggNOG" id="COG0714">
    <property type="taxonomic scope" value="Bacteria"/>
</dbReference>
<dbReference type="AlphaFoldDB" id="B9M8L6"/>
<dbReference type="PANTHER" id="PTHR42759:SF1">
    <property type="entry name" value="MAGNESIUM-CHELATASE SUBUNIT CHLD"/>
    <property type="match status" value="1"/>
</dbReference>
<accession>B9M8L6</accession>
<sequence length="292" mass="33035">MSNLQFHQFRGTEGYVASRALQDVVNVAIALERPLLLKGEPGTGKTLLAHHIAEALDMEIILWNVKSTTKARDGLYTYDTVQRLNDARFGDGDVKDIRHYIKYGPLGRAFASGKRVVLLIDEVDKADIEFPNDLLFELDEMRFHVLETDEWVKADQRPVVIVTSNSEKELPDAFLRRCVFHYIDFPDEAQMRAIIEVHFPDLGVELMGKACKIFFGLREVPGLRKRPSTSELLDWIRVLLASGAKLPEGDVPSLESVPFLGALVKMQEDTETLSRHANRPADVRTAGRRFFS</sequence>
<dbReference type="InterPro" id="IPR011704">
    <property type="entry name" value="ATPase_dyneun-rel_AAA"/>
</dbReference>
<dbReference type="Proteomes" id="UP000007721">
    <property type="component" value="Chromosome"/>
</dbReference>
<feature type="domain" description="AAA+ ATPase" evidence="1">
    <location>
        <begin position="31"/>
        <end position="189"/>
    </location>
</feature>
<dbReference type="OrthoDB" id="9783370at2"/>
<name>B9M8L6_GEODF</name>
<dbReference type="RefSeq" id="WP_012645280.1">
    <property type="nucleotide sequence ID" value="NC_011979.1"/>
</dbReference>
<dbReference type="STRING" id="316067.Geob_0178"/>